<evidence type="ECO:0000256" key="7">
    <source>
        <dbReference type="SAM" id="SignalP"/>
    </source>
</evidence>
<dbReference type="PANTHER" id="PTHR11607:SF3">
    <property type="entry name" value="LYSOSOMAL ALPHA-MANNOSIDASE"/>
    <property type="match status" value="1"/>
</dbReference>
<protein>
    <submittedName>
        <fullName evidence="9">MA2A1-like protein</fullName>
    </submittedName>
</protein>
<dbReference type="InterPro" id="IPR028995">
    <property type="entry name" value="Glyco_hydro_57/38_cen_sf"/>
</dbReference>
<dbReference type="SUPFAM" id="SSF88688">
    <property type="entry name" value="Families 57/38 glycoside transferase middle domain"/>
    <property type="match status" value="1"/>
</dbReference>
<keyword evidence="4" id="KW-0378">Hydrolase</keyword>
<dbReference type="InterPro" id="IPR050843">
    <property type="entry name" value="Glycosyl_Hydrlase_38"/>
</dbReference>
<keyword evidence="10" id="KW-1185">Reference proteome</keyword>
<evidence type="ECO:0000256" key="5">
    <source>
        <dbReference type="ARBA" id="ARBA00022833"/>
    </source>
</evidence>
<dbReference type="InterPro" id="IPR027291">
    <property type="entry name" value="Glyco_hydro_38_N_sf"/>
</dbReference>
<dbReference type="SMART" id="SM00872">
    <property type="entry name" value="Alpha-mann_mid"/>
    <property type="match status" value="1"/>
</dbReference>
<keyword evidence="3" id="KW-0479">Metal-binding</keyword>
<dbReference type="SUPFAM" id="SSF74650">
    <property type="entry name" value="Galactose mutarotase-like"/>
    <property type="match status" value="1"/>
</dbReference>
<reference evidence="9" key="1">
    <citation type="submission" date="2022-11" db="EMBL/GenBank/DDBJ databases">
        <title>Centuries of genome instability and evolution in soft-shell clam transmissible cancer (bioRxiv).</title>
        <authorList>
            <person name="Hart S.F.M."/>
            <person name="Yonemitsu M.A."/>
            <person name="Giersch R.M."/>
            <person name="Beal B.F."/>
            <person name="Arriagada G."/>
            <person name="Davis B.W."/>
            <person name="Ostrander E.A."/>
            <person name="Goff S.P."/>
            <person name="Metzger M.J."/>
        </authorList>
    </citation>
    <scope>NUCLEOTIDE SEQUENCE</scope>
    <source>
        <strain evidence="9">MELC-2E11</strain>
        <tissue evidence="9">Siphon/mantle</tissue>
    </source>
</reference>
<feature type="chain" id="PRO_5045307578" evidence="7">
    <location>
        <begin position="23"/>
        <end position="988"/>
    </location>
</feature>
<feature type="domain" description="Glycoside hydrolase family 38 central" evidence="8">
    <location>
        <begin position="373"/>
        <end position="459"/>
    </location>
</feature>
<dbReference type="Gene3D" id="2.70.98.30">
    <property type="entry name" value="Golgi alpha-mannosidase II, domain 4"/>
    <property type="match status" value="1"/>
</dbReference>
<accession>A0ABY7EYD5</accession>
<evidence type="ECO:0000256" key="4">
    <source>
        <dbReference type="ARBA" id="ARBA00022801"/>
    </source>
</evidence>
<name>A0ABY7EYD5_MYAAR</name>
<dbReference type="EMBL" id="CP111020">
    <property type="protein sequence ID" value="WAR13872.1"/>
    <property type="molecule type" value="Genomic_DNA"/>
</dbReference>
<keyword evidence="5" id="KW-0862">Zinc</keyword>
<feature type="signal peptide" evidence="7">
    <location>
        <begin position="1"/>
        <end position="22"/>
    </location>
</feature>
<evidence type="ECO:0000259" key="8">
    <source>
        <dbReference type="SMART" id="SM00872"/>
    </source>
</evidence>
<sequence length="988" mass="114145">MSFRRNSVIVLGFLLVFTIGIHNDIDRWKNKDDVRKDSNIHIRANEFMNQLNSQNVIDSENLSWLTGYVRTYREYYNEFTRHILDLLMKKMNEFRDATFVWTEICFLQEWWEEQTAATRELLKQLVKEGRLEISPGGWVVADEASVPYTAYLDQLSEGRNWVKRNIGTLSDISFGLDQFTLSPGAAYMQHHYGIRNAVLKRLHHGIKAFMMTNRLMNFWWRQEWDKSDSCGPDRNVCSDLDLTNHARLPDLNTPEINKTIHLRYHKYNNLDDFATKLVKALHQKSEGYQHKQILLPLGDDFRYNTEADWNQQYRNTQILMRYINSQSKFKTNITFGTLQKFFDDMKTNKANTNLHYPIITGDFMPLKVKSSPFYWSGSFTTRPFLKRLGREVQESVTATDCFLALSLMKFSRNKIDINRLKYLTKNVSDCRHEVNLFQHHDAVTGTSRARVILDYETRLLKTFVQSQDLLASILLQFITETNQHAVTRNVFFVPLAHRHQHNHLIDGFNINFPDTNDTEVSLMFVNSYHRTRKHGTNMEIDVQRNKRLMVLDNHGRKVDFQEKIVTENKRRISFDVDIPALGWVIFKVVNNLKVSNQIPIKKNKQDLREHVLDETANVCENNFIKVSFPASSGSTILLCNKVDDVCVNLKVAFSHYDAPGSCFTTGMNGRLISLETDFISETKQCVFRLQNKQETIAMVATFANTSGQFGSLLQIDVISHLFNYNKAFVGELIIAIQTELNSTLYTDINGLWPSKREHRQQLQFGASVYPMTSFALLQDNERRLNVFTNAARGVTSQKPGNLAVVIDRAGPIRMSGLNEPVNDKKLSKTSLFLALEKQPTNNGEYNSLSRISILQNGLVQHPVYAFSIKDATRHIPPYYSFARKGIDILPEDVEIANFKVLVNDESAMESQSRISLSLTLYRHACYDTYEKYVNIDLRQLFSVDETLDTFSCKMESGVLVGLDMLNECRVSLKQFELLTVIITVSRNN</sequence>
<dbReference type="PANTHER" id="PTHR11607">
    <property type="entry name" value="ALPHA-MANNOSIDASE"/>
    <property type="match status" value="1"/>
</dbReference>
<dbReference type="SUPFAM" id="SSF88713">
    <property type="entry name" value="Glycoside hydrolase/deacetylase"/>
    <property type="match status" value="1"/>
</dbReference>
<evidence type="ECO:0000256" key="6">
    <source>
        <dbReference type="ARBA" id="ARBA00023295"/>
    </source>
</evidence>
<proteinExistence type="inferred from homology"/>
<dbReference type="InterPro" id="IPR015341">
    <property type="entry name" value="Glyco_hydro_38_cen"/>
</dbReference>
<dbReference type="InterPro" id="IPR000602">
    <property type="entry name" value="Glyco_hydro_38_N"/>
</dbReference>
<dbReference type="InterPro" id="IPR037094">
    <property type="entry name" value="Glyco_hydro_38_cen_sf"/>
</dbReference>
<gene>
    <name evidence="9" type="ORF">MAR_003977</name>
</gene>
<evidence type="ECO:0000256" key="2">
    <source>
        <dbReference type="ARBA" id="ARBA00009792"/>
    </source>
</evidence>
<dbReference type="InterPro" id="IPR011330">
    <property type="entry name" value="Glyco_hydro/deAcase_b/a-brl"/>
</dbReference>
<dbReference type="Pfam" id="PF09261">
    <property type="entry name" value="Alpha-mann_mid"/>
    <property type="match status" value="1"/>
</dbReference>
<comment type="similarity">
    <text evidence="2">Belongs to the glycosyl hydrolase 38 family.</text>
</comment>
<keyword evidence="7" id="KW-0732">Signal</keyword>
<comment type="cofactor">
    <cofactor evidence="1">
        <name>Zn(2+)</name>
        <dbReference type="ChEBI" id="CHEBI:29105"/>
    </cofactor>
</comment>
<evidence type="ECO:0000313" key="9">
    <source>
        <dbReference type="EMBL" id="WAR13872.1"/>
    </source>
</evidence>
<evidence type="ECO:0000256" key="3">
    <source>
        <dbReference type="ARBA" id="ARBA00022723"/>
    </source>
</evidence>
<dbReference type="Gene3D" id="1.20.1270.50">
    <property type="entry name" value="Glycoside hydrolase family 38, central domain"/>
    <property type="match status" value="1"/>
</dbReference>
<dbReference type="Pfam" id="PF01074">
    <property type="entry name" value="Glyco_hydro_38N"/>
    <property type="match status" value="1"/>
</dbReference>
<evidence type="ECO:0000313" key="10">
    <source>
        <dbReference type="Proteomes" id="UP001164746"/>
    </source>
</evidence>
<dbReference type="Gene3D" id="3.20.110.10">
    <property type="entry name" value="Glycoside hydrolase 38, N terminal domain"/>
    <property type="match status" value="1"/>
</dbReference>
<dbReference type="InterPro" id="IPR011013">
    <property type="entry name" value="Gal_mutarotase_sf_dom"/>
</dbReference>
<evidence type="ECO:0000256" key="1">
    <source>
        <dbReference type="ARBA" id="ARBA00001947"/>
    </source>
</evidence>
<organism evidence="9 10">
    <name type="scientific">Mya arenaria</name>
    <name type="common">Soft-shell clam</name>
    <dbReference type="NCBI Taxonomy" id="6604"/>
    <lineage>
        <taxon>Eukaryota</taxon>
        <taxon>Metazoa</taxon>
        <taxon>Spiralia</taxon>
        <taxon>Lophotrochozoa</taxon>
        <taxon>Mollusca</taxon>
        <taxon>Bivalvia</taxon>
        <taxon>Autobranchia</taxon>
        <taxon>Heteroconchia</taxon>
        <taxon>Euheterodonta</taxon>
        <taxon>Imparidentia</taxon>
        <taxon>Neoheterodontei</taxon>
        <taxon>Myida</taxon>
        <taxon>Myoidea</taxon>
        <taxon>Myidae</taxon>
        <taxon>Mya</taxon>
    </lineage>
</organism>
<dbReference type="Proteomes" id="UP001164746">
    <property type="component" value="Chromosome 9"/>
</dbReference>
<keyword evidence="6" id="KW-0326">Glycosidase</keyword>